<reference evidence="1" key="1">
    <citation type="submission" date="2021-06" db="EMBL/GenBank/DDBJ databases">
        <authorList>
            <person name="Kallberg Y."/>
            <person name="Tangrot J."/>
            <person name="Rosling A."/>
        </authorList>
    </citation>
    <scope>NUCLEOTIDE SEQUENCE</scope>
    <source>
        <strain evidence="1">MA461A</strain>
    </source>
</reference>
<name>A0ACA9K7U1_9GLOM</name>
<comment type="caution">
    <text evidence="1">The sequence shown here is derived from an EMBL/GenBank/DDBJ whole genome shotgun (WGS) entry which is preliminary data.</text>
</comment>
<keyword evidence="2" id="KW-1185">Reference proteome</keyword>
<proteinExistence type="predicted"/>
<accession>A0ACA9K7U1</accession>
<evidence type="ECO:0000313" key="1">
    <source>
        <dbReference type="EMBL" id="CAG8457550.1"/>
    </source>
</evidence>
<evidence type="ECO:0000313" key="2">
    <source>
        <dbReference type="Proteomes" id="UP000789920"/>
    </source>
</evidence>
<dbReference type="Proteomes" id="UP000789920">
    <property type="component" value="Unassembled WGS sequence"/>
</dbReference>
<dbReference type="EMBL" id="CAJVQC010000008">
    <property type="protein sequence ID" value="CAG8457550.1"/>
    <property type="molecule type" value="Genomic_DNA"/>
</dbReference>
<sequence>MDIDEPYLPGYLKGTPIENHNSTDPLYLPTRFEEYSPYSPRFVKCMDNKLILEYIGPGVDDSQAESVPTDYPVPPEVLLYYFEINVIDKGEDGYIGVGFAKDLEILDILPGWCPGTMGYHGDDGCKFYENGFGTRYGPLYSTGDTIGCCVNFVDQNVFYTKNGVNLGIAFECALNEALYPIVGLRTRGECVEANFGTKPFKFDIDSYAKAFFSDPRIVAQVEDSNEIQRRNMDVFNENLYTFYDFV</sequence>
<protein>
    <submittedName>
        <fullName evidence="1">3336_t:CDS:1</fullName>
    </submittedName>
</protein>
<gene>
    <name evidence="1" type="ORF">RPERSI_LOCUS13</name>
</gene>
<organism evidence="1 2">
    <name type="scientific">Racocetra persica</name>
    <dbReference type="NCBI Taxonomy" id="160502"/>
    <lineage>
        <taxon>Eukaryota</taxon>
        <taxon>Fungi</taxon>
        <taxon>Fungi incertae sedis</taxon>
        <taxon>Mucoromycota</taxon>
        <taxon>Glomeromycotina</taxon>
        <taxon>Glomeromycetes</taxon>
        <taxon>Diversisporales</taxon>
        <taxon>Gigasporaceae</taxon>
        <taxon>Racocetra</taxon>
    </lineage>
</organism>